<evidence type="ECO:0000313" key="2">
    <source>
        <dbReference type="EMBL" id="GGJ69660.1"/>
    </source>
</evidence>
<organism evidence="2 3">
    <name type="scientific">Streptomyces brasiliensis</name>
    <dbReference type="NCBI Taxonomy" id="1954"/>
    <lineage>
        <taxon>Bacteria</taxon>
        <taxon>Bacillati</taxon>
        <taxon>Actinomycetota</taxon>
        <taxon>Actinomycetes</taxon>
        <taxon>Kitasatosporales</taxon>
        <taxon>Streptomycetaceae</taxon>
        <taxon>Streptomyces</taxon>
    </lineage>
</organism>
<comment type="caution">
    <text evidence="2">The sequence shown here is derived from an EMBL/GenBank/DDBJ whole genome shotgun (WGS) entry which is preliminary data.</text>
</comment>
<proteinExistence type="predicted"/>
<sequence length="383" mass="41875">MQSLATRPVEDGHCLVCLQHDPVEADIDPVAIEATRTTLQQQLEDAQRIQQSDEAHFQTTQQRAQQLGFAVTSLRRQLDAQTRDVVAPRFDAIADASSRVAALKASIDAITQLREAWARVRAIDKDIRDIKAERRQVNKDIKEKSQQLAARQTLLADLSTEFGQLLTSWNLPWVNTAVIDSDTYLPVVDGQPFESLQASGGGIATSINLAYSLTLLTFGLDHADVLVPSLLVIESPRKALGNNASDGQRATEIYSRFRTLADAYGERLQLIITDNAPPHRSPVTPSARWSSTTRTPWCPASTIPAPITSFASKTSPRASRFKPRSTPDLQRQAEAGGGRPLMHAGGPDGPNSPEARQSLHLPVSYTERAVRGAAGHLMCTHGW</sequence>
<keyword evidence="3" id="KW-1185">Reference proteome</keyword>
<gene>
    <name evidence="2" type="ORF">GCM10010121_095450</name>
</gene>
<accession>A0A917PBK1</accession>
<protein>
    <submittedName>
        <fullName evidence="2">Uncharacterized protein</fullName>
    </submittedName>
</protein>
<feature type="compositionally biased region" description="Polar residues" evidence="1">
    <location>
        <begin position="283"/>
        <end position="295"/>
    </location>
</feature>
<feature type="region of interest" description="Disordered" evidence="1">
    <location>
        <begin position="275"/>
        <end position="295"/>
    </location>
</feature>
<reference evidence="2" key="1">
    <citation type="journal article" date="2014" name="Int. J. Syst. Evol. Microbiol.">
        <title>Complete genome sequence of Corynebacterium casei LMG S-19264T (=DSM 44701T), isolated from a smear-ripened cheese.</title>
        <authorList>
            <consortium name="US DOE Joint Genome Institute (JGI-PGF)"/>
            <person name="Walter F."/>
            <person name="Albersmeier A."/>
            <person name="Kalinowski J."/>
            <person name="Ruckert C."/>
        </authorList>
    </citation>
    <scope>NUCLEOTIDE SEQUENCE</scope>
    <source>
        <strain evidence="2">JCM 3086</strain>
    </source>
</reference>
<evidence type="ECO:0000313" key="3">
    <source>
        <dbReference type="Proteomes" id="UP000657574"/>
    </source>
</evidence>
<dbReference type="AlphaFoldDB" id="A0A917PBK1"/>
<dbReference type="EMBL" id="BMQA01000114">
    <property type="protein sequence ID" value="GGJ69660.1"/>
    <property type="molecule type" value="Genomic_DNA"/>
</dbReference>
<dbReference type="Proteomes" id="UP000657574">
    <property type="component" value="Unassembled WGS sequence"/>
</dbReference>
<reference evidence="2" key="2">
    <citation type="submission" date="2020-09" db="EMBL/GenBank/DDBJ databases">
        <authorList>
            <person name="Sun Q."/>
            <person name="Ohkuma M."/>
        </authorList>
    </citation>
    <scope>NUCLEOTIDE SEQUENCE</scope>
    <source>
        <strain evidence="2">JCM 3086</strain>
    </source>
</reference>
<evidence type="ECO:0000256" key="1">
    <source>
        <dbReference type="SAM" id="MobiDB-lite"/>
    </source>
</evidence>
<feature type="region of interest" description="Disordered" evidence="1">
    <location>
        <begin position="308"/>
        <end position="357"/>
    </location>
</feature>
<name>A0A917PBK1_9ACTN</name>